<evidence type="ECO:0000259" key="1">
    <source>
        <dbReference type="SMART" id="SM00933"/>
    </source>
</evidence>
<dbReference type="OrthoDB" id="524909at2"/>
<evidence type="ECO:0000313" key="2">
    <source>
        <dbReference type="EMBL" id="OEJ73488.1"/>
    </source>
</evidence>
<comment type="caution">
    <text evidence="2">The sequence shown here is derived from an EMBL/GenBank/DDBJ whole genome shotgun (WGS) entry which is preliminary data.</text>
</comment>
<dbReference type="RefSeq" id="WP_069968959.1">
    <property type="nucleotide sequence ID" value="NZ_CM124774.1"/>
</dbReference>
<sequence length="409" mass="47406">MPLKPSQILALLQAKRSDFQAFDRTAFQVLHQYRSALSTLSGESPEAIAQRISQQNREQIGAEPLEALGSFPSWVIPSNLTWQNREQSLEWVRDRLMGIPTFAVDGSQIYPSKDFSIPIALIQVGWFENFHLPNGAYHKDIALDILTPAQLRAVPNSESLERLVHQRRFEIEIRRLIQYMHENQAEEIDRNTENASLSGNITFPYRAGLVFYDGSLIATFAEVFEQTTRQFYTHSLRQLLQTSDRCRVPLVAYIDTSYARDLTALLRLLFNLPEASTIHDAALLNPLMQWGDRTPVFRCRRPGILQDYQDQSDQIMFTYLKAHDGYPVRLEMPVWIYEAGILERVMDWIRGEIIVGGGYPYAIETADQVAVLQESDRQLFYRMLQEWADREQLHLRLSRKMVSKVRRRL</sequence>
<accession>A0A1E5QFU0</accession>
<dbReference type="STRING" id="1781255.BH720_19875"/>
<name>A0A1E5QFU0_9CYAN</name>
<protein>
    <submittedName>
        <fullName evidence="2">NurA domain-containing protein</fullName>
    </submittedName>
</protein>
<dbReference type="InterPro" id="IPR018977">
    <property type="entry name" value="NurA_domain"/>
</dbReference>
<dbReference type="EMBL" id="MJGC01000088">
    <property type="protein sequence ID" value="OEJ73488.1"/>
    <property type="molecule type" value="Genomic_DNA"/>
</dbReference>
<organism evidence="2">
    <name type="scientific">Desertifilum tharense IPPAS B-1220</name>
    <dbReference type="NCBI Taxonomy" id="1781255"/>
    <lineage>
        <taxon>Bacteria</taxon>
        <taxon>Bacillati</taxon>
        <taxon>Cyanobacteriota</taxon>
        <taxon>Cyanophyceae</taxon>
        <taxon>Desertifilales</taxon>
        <taxon>Desertifilaceae</taxon>
        <taxon>Desertifilum</taxon>
    </lineage>
</organism>
<proteinExistence type="predicted"/>
<reference evidence="2" key="1">
    <citation type="submission" date="2016-09" db="EMBL/GenBank/DDBJ databases">
        <title>Draft genome of thermotolerant cyanobacterium Desertifilum sp. strain IPPAS B-1220.</title>
        <authorList>
            <person name="Sinetova M.A."/>
            <person name="Bolakhan K."/>
            <person name="Zayadan B.K."/>
            <person name="Mironov K.S."/>
            <person name="Ustinova V."/>
            <person name="Kupriyanova E.V."/>
            <person name="Sidorov R.A."/>
            <person name="Skrypnik A.N."/>
            <person name="Gogoleva N.E."/>
            <person name="Gogolev Y.V."/>
            <person name="Los D.A."/>
        </authorList>
    </citation>
    <scope>NUCLEOTIDE SEQUENCE [LARGE SCALE GENOMIC DNA]</scope>
    <source>
        <strain evidence="2">IPPAS B-1220</strain>
    </source>
</reference>
<dbReference type="SMART" id="SM00933">
    <property type="entry name" value="NurA"/>
    <property type="match status" value="1"/>
</dbReference>
<gene>
    <name evidence="2" type="ORF">BH720_19875</name>
</gene>
<feature type="domain" description="NurA" evidence="1">
    <location>
        <begin position="99"/>
        <end position="372"/>
    </location>
</feature>
<dbReference type="AlphaFoldDB" id="A0A1E5QFU0"/>
<dbReference type="Pfam" id="PF09376">
    <property type="entry name" value="NurA"/>
    <property type="match status" value="1"/>
</dbReference>